<dbReference type="Gene3D" id="3.30.390.10">
    <property type="entry name" value="Enolase-like, N-terminal domain"/>
    <property type="match status" value="1"/>
</dbReference>
<name>A0A9D1V2J0_9FIRM</name>
<dbReference type="SMART" id="SM00922">
    <property type="entry name" value="MR_MLE"/>
    <property type="match status" value="1"/>
</dbReference>
<organism evidence="4 5">
    <name type="scientific">Candidatus Allofournierella pullicola</name>
    <dbReference type="NCBI Taxonomy" id="2838596"/>
    <lineage>
        <taxon>Bacteria</taxon>
        <taxon>Bacillati</taxon>
        <taxon>Bacillota</taxon>
        <taxon>Clostridia</taxon>
        <taxon>Eubacteriales</taxon>
        <taxon>Oscillospiraceae</taxon>
        <taxon>Allofournierella</taxon>
    </lineage>
</organism>
<dbReference type="InterPro" id="IPR013341">
    <property type="entry name" value="Mandelate_racemase_N_dom"/>
</dbReference>
<dbReference type="Gene3D" id="3.20.20.120">
    <property type="entry name" value="Enolase-like C-terminal domain"/>
    <property type="match status" value="1"/>
</dbReference>
<dbReference type="Pfam" id="PF13378">
    <property type="entry name" value="MR_MLE_C"/>
    <property type="match status" value="1"/>
</dbReference>
<evidence type="ECO:0000259" key="3">
    <source>
        <dbReference type="SMART" id="SM00922"/>
    </source>
</evidence>
<dbReference type="CDD" id="cd03316">
    <property type="entry name" value="MR_like"/>
    <property type="match status" value="1"/>
</dbReference>
<evidence type="ECO:0000313" key="5">
    <source>
        <dbReference type="Proteomes" id="UP000824193"/>
    </source>
</evidence>
<sequence length="395" mass="43749">MVITKAEVFRITRIINCPIGIRIHTDTGLFGDGEVALAYGRASNAAYGMLKDLVPLIVGMDPLDTEVIWNKIYNEIFWTQNGGPVVYGGISAIDMALWDIKGKAFKAPVYKLLGGKNNPRLRTYASQLQFYWGEWSEKGHSWAGMGTPEEFAENALRAVKEGYTALKFDLTQTDEKGVCMGFVRVGGLQSPEVLNRVESRMAAIREAVGPDIDILIENHGQTDTAAALQMAKRLEKYHPFAYEEPSYPSGEITGNIARQTGLPLAHGERLYNRWQFLPMLQSGALQLAQPDLGTCGGITEGKKICDLAQAYDCGVQLHICASNLSIAPALHLEAAIPNFTIHEHHVLFLQEDNKKLVRYDYQPVNGYYEVPDLPGLGNEWTDYAFSIAADYATLK</sequence>
<dbReference type="SFLD" id="SFLDS00001">
    <property type="entry name" value="Enolase"/>
    <property type="match status" value="1"/>
</dbReference>
<gene>
    <name evidence="4" type="ORF">H9865_02335</name>
</gene>
<dbReference type="Proteomes" id="UP000824193">
    <property type="component" value="Unassembled WGS sequence"/>
</dbReference>
<protein>
    <submittedName>
        <fullName evidence="4">Mandelate racemase/muconate lactonizing enzyme family protein</fullName>
    </submittedName>
</protein>
<dbReference type="GO" id="GO:0016829">
    <property type="term" value="F:lyase activity"/>
    <property type="evidence" value="ECO:0007669"/>
    <property type="project" value="UniProtKB-KW"/>
</dbReference>
<evidence type="ECO:0000256" key="1">
    <source>
        <dbReference type="ARBA" id="ARBA00022723"/>
    </source>
</evidence>
<dbReference type="PANTHER" id="PTHR48080:SF2">
    <property type="entry name" value="D-GALACTONATE DEHYDRATASE"/>
    <property type="match status" value="1"/>
</dbReference>
<feature type="domain" description="Mandelate racemase/muconate lactonizing enzyme C-terminal" evidence="3">
    <location>
        <begin position="148"/>
        <end position="263"/>
    </location>
</feature>
<dbReference type="Pfam" id="PF02746">
    <property type="entry name" value="MR_MLE_N"/>
    <property type="match status" value="1"/>
</dbReference>
<dbReference type="GO" id="GO:0046872">
    <property type="term" value="F:metal ion binding"/>
    <property type="evidence" value="ECO:0007669"/>
    <property type="project" value="UniProtKB-KW"/>
</dbReference>
<dbReference type="SUPFAM" id="SSF51604">
    <property type="entry name" value="Enolase C-terminal domain-like"/>
    <property type="match status" value="1"/>
</dbReference>
<keyword evidence="2" id="KW-0456">Lyase</keyword>
<evidence type="ECO:0000313" key="4">
    <source>
        <dbReference type="EMBL" id="HIX04940.1"/>
    </source>
</evidence>
<comment type="caution">
    <text evidence="4">The sequence shown here is derived from an EMBL/GenBank/DDBJ whole genome shotgun (WGS) entry which is preliminary data.</text>
</comment>
<keyword evidence="1" id="KW-0479">Metal-binding</keyword>
<dbReference type="SUPFAM" id="SSF54826">
    <property type="entry name" value="Enolase N-terminal domain-like"/>
    <property type="match status" value="1"/>
</dbReference>
<dbReference type="InterPro" id="IPR029017">
    <property type="entry name" value="Enolase-like_N"/>
</dbReference>
<dbReference type="PANTHER" id="PTHR48080">
    <property type="entry name" value="D-GALACTONATE DEHYDRATASE-RELATED"/>
    <property type="match status" value="1"/>
</dbReference>
<reference evidence="4" key="1">
    <citation type="journal article" date="2021" name="PeerJ">
        <title>Extensive microbial diversity within the chicken gut microbiome revealed by metagenomics and culture.</title>
        <authorList>
            <person name="Gilroy R."/>
            <person name="Ravi A."/>
            <person name="Getino M."/>
            <person name="Pursley I."/>
            <person name="Horton D.L."/>
            <person name="Alikhan N.F."/>
            <person name="Baker D."/>
            <person name="Gharbi K."/>
            <person name="Hall N."/>
            <person name="Watson M."/>
            <person name="Adriaenssens E.M."/>
            <person name="Foster-Nyarko E."/>
            <person name="Jarju S."/>
            <person name="Secka A."/>
            <person name="Antonio M."/>
            <person name="Oren A."/>
            <person name="Chaudhuri R.R."/>
            <person name="La Ragione R."/>
            <person name="Hildebrand F."/>
            <person name="Pallen M.J."/>
        </authorList>
    </citation>
    <scope>NUCLEOTIDE SEQUENCE</scope>
    <source>
        <strain evidence="4">2239</strain>
    </source>
</reference>
<dbReference type="InterPro" id="IPR029065">
    <property type="entry name" value="Enolase_C-like"/>
</dbReference>
<dbReference type="SFLD" id="SFLDG00179">
    <property type="entry name" value="mandelate_racemase"/>
    <property type="match status" value="1"/>
</dbReference>
<dbReference type="AlphaFoldDB" id="A0A9D1V2J0"/>
<dbReference type="InterPro" id="IPR013342">
    <property type="entry name" value="Mandelate_racemase_C"/>
</dbReference>
<dbReference type="InterPro" id="IPR036849">
    <property type="entry name" value="Enolase-like_C_sf"/>
</dbReference>
<evidence type="ECO:0000256" key="2">
    <source>
        <dbReference type="ARBA" id="ARBA00023239"/>
    </source>
</evidence>
<accession>A0A9D1V2J0</accession>
<reference evidence="4" key="2">
    <citation type="submission" date="2021-04" db="EMBL/GenBank/DDBJ databases">
        <authorList>
            <person name="Gilroy R."/>
        </authorList>
    </citation>
    <scope>NUCLEOTIDE SEQUENCE</scope>
    <source>
        <strain evidence="4">2239</strain>
    </source>
</reference>
<dbReference type="EMBL" id="DXFW01000006">
    <property type="protein sequence ID" value="HIX04940.1"/>
    <property type="molecule type" value="Genomic_DNA"/>
</dbReference>
<proteinExistence type="predicted"/>
<dbReference type="InterPro" id="IPR034593">
    <property type="entry name" value="DgoD-like"/>
</dbReference>